<evidence type="ECO:0000259" key="4">
    <source>
        <dbReference type="PROSITE" id="PS50821"/>
    </source>
</evidence>
<feature type="region of interest" description="Disordered" evidence="3">
    <location>
        <begin position="1"/>
        <end position="29"/>
    </location>
</feature>
<dbReference type="AlphaFoldDB" id="A0AAX6IHF4"/>
<dbReference type="GO" id="GO:0031047">
    <property type="term" value="P:regulatory ncRNA-mediated gene silencing"/>
    <property type="evidence" value="ECO:0007669"/>
    <property type="project" value="UniProtKB-KW"/>
</dbReference>
<dbReference type="EMBL" id="JANAVB010021596">
    <property type="protein sequence ID" value="KAJ6825794.1"/>
    <property type="molecule type" value="Genomic_DNA"/>
</dbReference>
<evidence type="ECO:0000256" key="2">
    <source>
        <dbReference type="ARBA" id="ARBA00023158"/>
    </source>
</evidence>
<dbReference type="SUPFAM" id="SSF101690">
    <property type="entry name" value="PAZ domain"/>
    <property type="match status" value="1"/>
</dbReference>
<evidence type="ECO:0000313" key="6">
    <source>
        <dbReference type="EMBL" id="KAJ6852461.1"/>
    </source>
</evidence>
<dbReference type="GO" id="GO:0003723">
    <property type="term" value="F:RNA binding"/>
    <property type="evidence" value="ECO:0007669"/>
    <property type="project" value="InterPro"/>
</dbReference>
<feature type="domain" description="PAZ" evidence="4">
    <location>
        <begin position="62"/>
        <end position="174"/>
    </location>
</feature>
<dbReference type="Proteomes" id="UP001140949">
    <property type="component" value="Unassembled WGS sequence"/>
</dbReference>
<dbReference type="Pfam" id="PF02170">
    <property type="entry name" value="PAZ"/>
    <property type="match status" value="1"/>
</dbReference>
<comment type="similarity">
    <text evidence="1">Belongs to the argonaute family. Ago subfamily.</text>
</comment>
<proteinExistence type="inferred from homology"/>
<dbReference type="Gene3D" id="2.170.260.10">
    <property type="entry name" value="paz domain"/>
    <property type="match status" value="1"/>
</dbReference>
<dbReference type="InterPro" id="IPR036085">
    <property type="entry name" value="PAZ_dom_sf"/>
</dbReference>
<evidence type="ECO:0000313" key="5">
    <source>
        <dbReference type="EMBL" id="KAJ6825794.1"/>
    </source>
</evidence>
<reference evidence="6" key="2">
    <citation type="submission" date="2023-04" db="EMBL/GenBank/DDBJ databases">
        <authorList>
            <person name="Bruccoleri R.E."/>
            <person name="Oakeley E.J."/>
            <person name="Faust A.-M."/>
            <person name="Dessus-Babus S."/>
            <person name="Altorfer M."/>
            <person name="Burckhardt D."/>
            <person name="Oertli M."/>
            <person name="Naumann U."/>
            <person name="Petersen F."/>
            <person name="Wong J."/>
        </authorList>
    </citation>
    <scope>NUCLEOTIDE SEQUENCE</scope>
    <source>
        <strain evidence="6">GSM-AAB239-AS_SAM_17_03QT</strain>
        <tissue evidence="6">Leaf</tissue>
    </source>
</reference>
<keyword evidence="7" id="KW-1185">Reference proteome</keyword>
<dbReference type="PROSITE" id="PS50821">
    <property type="entry name" value="PAZ"/>
    <property type="match status" value="1"/>
</dbReference>
<keyword evidence="2" id="KW-0943">RNA-mediated gene silencing</keyword>
<comment type="caution">
    <text evidence="6">The sequence shown here is derived from an EMBL/GenBank/DDBJ whole genome shotgun (WGS) entry which is preliminary data.</text>
</comment>
<reference evidence="6" key="1">
    <citation type="journal article" date="2023" name="GigaByte">
        <title>Genome assembly of the bearded iris, Iris pallida Lam.</title>
        <authorList>
            <person name="Bruccoleri R.E."/>
            <person name="Oakeley E.J."/>
            <person name="Faust A.M.E."/>
            <person name="Altorfer M."/>
            <person name="Dessus-Babus S."/>
            <person name="Burckhardt D."/>
            <person name="Oertli M."/>
            <person name="Naumann U."/>
            <person name="Petersen F."/>
            <person name="Wong J."/>
        </authorList>
    </citation>
    <scope>NUCLEOTIDE SEQUENCE</scope>
    <source>
        <strain evidence="6">GSM-AAB239-AS_SAM_17_03QT</strain>
    </source>
</reference>
<accession>A0AAX6IHF4</accession>
<dbReference type="InterPro" id="IPR003100">
    <property type="entry name" value="PAZ_dom"/>
</dbReference>
<gene>
    <name evidence="6" type="ORF">M6B38_255810</name>
    <name evidence="5" type="ORF">M6B38_375495</name>
</gene>
<dbReference type="CDD" id="cd02846">
    <property type="entry name" value="PAZ_argonaute_like"/>
    <property type="match status" value="1"/>
</dbReference>
<name>A0AAX6IHF4_IRIPA</name>
<dbReference type="EMBL" id="JANAVB010001800">
    <property type="protein sequence ID" value="KAJ6852461.1"/>
    <property type="molecule type" value="Genomic_DNA"/>
</dbReference>
<feature type="compositionally biased region" description="Polar residues" evidence="3">
    <location>
        <begin position="12"/>
        <end position="21"/>
    </location>
</feature>
<evidence type="ECO:0000256" key="3">
    <source>
        <dbReference type="SAM" id="MobiDB-lite"/>
    </source>
</evidence>
<dbReference type="FunFam" id="2.170.260.10:FF:000001">
    <property type="entry name" value="Protein argonaute-2"/>
    <property type="match status" value="1"/>
</dbReference>
<evidence type="ECO:0000313" key="7">
    <source>
        <dbReference type="Proteomes" id="UP001140949"/>
    </source>
</evidence>
<protein>
    <submittedName>
        <fullName evidence="6">Protein argonaute MEL1-like</fullName>
    </submittedName>
</protein>
<organism evidence="6 7">
    <name type="scientific">Iris pallida</name>
    <name type="common">Sweet iris</name>
    <dbReference type="NCBI Taxonomy" id="29817"/>
    <lineage>
        <taxon>Eukaryota</taxon>
        <taxon>Viridiplantae</taxon>
        <taxon>Streptophyta</taxon>
        <taxon>Embryophyta</taxon>
        <taxon>Tracheophyta</taxon>
        <taxon>Spermatophyta</taxon>
        <taxon>Magnoliopsida</taxon>
        <taxon>Liliopsida</taxon>
        <taxon>Asparagales</taxon>
        <taxon>Iridaceae</taxon>
        <taxon>Iridoideae</taxon>
        <taxon>Irideae</taxon>
        <taxon>Iris</taxon>
    </lineage>
</organism>
<sequence>MSSSGRPAECYGSSSQQRDQPQPTPTARAYVPTPVVAALAVTHMGLSLNIDMSATSFYEPLQVVDFARQYLNIDLNRALTDRDRISLKKALRGVKVEVTHMGDCRRRYKITGVTSAPLRELTFPIDESGDEMHVTRYFEEKYQFRCRHVSWPCLQAGSDSRPIYLPMEVCKIVEGQRFSKKLNKDQVTAILRATWERPLQRENNSIVSRRASVLDDIQFRS</sequence>
<dbReference type="PANTHER" id="PTHR22891">
    <property type="entry name" value="EUKARYOTIC TRANSLATION INITIATION FACTOR 2C"/>
    <property type="match status" value="1"/>
</dbReference>
<evidence type="ECO:0000256" key="1">
    <source>
        <dbReference type="ARBA" id="ARBA00008201"/>
    </source>
</evidence>